<evidence type="ECO:0000313" key="2">
    <source>
        <dbReference type="EMBL" id="OJA13344.1"/>
    </source>
</evidence>
<gene>
    <name evidence="2" type="ORF">AZE42_05594</name>
</gene>
<dbReference type="GO" id="GO:0006914">
    <property type="term" value="P:autophagy"/>
    <property type="evidence" value="ECO:0007669"/>
    <property type="project" value="TreeGrafter"/>
</dbReference>
<dbReference type="PANTHER" id="PTHR12894">
    <property type="entry name" value="CNH DOMAIN CONTAINING"/>
    <property type="match status" value="1"/>
</dbReference>
<evidence type="ECO:0000313" key="3">
    <source>
        <dbReference type="Proteomes" id="UP000183567"/>
    </source>
</evidence>
<dbReference type="InterPro" id="IPR032914">
    <property type="entry name" value="Vam6/VPS39/TRAP1"/>
</dbReference>
<dbReference type="Proteomes" id="UP000183567">
    <property type="component" value="Unassembled WGS sequence"/>
</dbReference>
<comment type="caution">
    <text evidence="2">The sequence shown here is derived from an EMBL/GenBank/DDBJ whole genome shotgun (WGS) entry which is preliminary data.</text>
</comment>
<feature type="compositionally biased region" description="Basic and acidic residues" evidence="1">
    <location>
        <begin position="685"/>
        <end position="696"/>
    </location>
</feature>
<proteinExistence type="predicted"/>
<dbReference type="OrthoDB" id="10258882at2759"/>
<keyword evidence="3" id="KW-1185">Reference proteome</keyword>
<evidence type="ECO:0000256" key="1">
    <source>
        <dbReference type="SAM" id="MobiDB-lite"/>
    </source>
</evidence>
<dbReference type="EMBL" id="LVVM01004187">
    <property type="protein sequence ID" value="OJA13344.1"/>
    <property type="molecule type" value="Genomic_DNA"/>
</dbReference>
<feature type="region of interest" description="Disordered" evidence="1">
    <location>
        <begin position="670"/>
        <end position="724"/>
    </location>
</feature>
<reference evidence="2 3" key="1">
    <citation type="submission" date="2016-03" db="EMBL/GenBank/DDBJ databases">
        <title>Comparative genomics of the ectomycorrhizal sister species Rhizopogon vinicolor and Rhizopogon vesiculosus (Basidiomycota: Boletales) reveals a divergence of the mating type B locus.</title>
        <authorList>
            <person name="Mujic A.B."/>
            <person name="Kuo A."/>
            <person name="Tritt A."/>
            <person name="Lipzen A."/>
            <person name="Chen C."/>
            <person name="Johnson J."/>
            <person name="Sharma A."/>
            <person name="Barry K."/>
            <person name="Grigoriev I.V."/>
            <person name="Spatafora J.W."/>
        </authorList>
    </citation>
    <scope>NUCLEOTIDE SEQUENCE [LARGE SCALE GENOMIC DNA]</scope>
    <source>
        <strain evidence="2 3">AM-OR11-056</strain>
    </source>
</reference>
<organism evidence="2 3">
    <name type="scientific">Rhizopogon vesiculosus</name>
    <dbReference type="NCBI Taxonomy" id="180088"/>
    <lineage>
        <taxon>Eukaryota</taxon>
        <taxon>Fungi</taxon>
        <taxon>Dikarya</taxon>
        <taxon>Basidiomycota</taxon>
        <taxon>Agaricomycotina</taxon>
        <taxon>Agaricomycetes</taxon>
        <taxon>Agaricomycetidae</taxon>
        <taxon>Boletales</taxon>
        <taxon>Suillineae</taxon>
        <taxon>Rhizopogonaceae</taxon>
        <taxon>Rhizopogon</taxon>
    </lineage>
</organism>
<protein>
    <submittedName>
        <fullName evidence="2">Uncharacterized protein</fullName>
    </submittedName>
</protein>
<dbReference type="AlphaFoldDB" id="A0A1J8QIX5"/>
<dbReference type="GO" id="GO:0005737">
    <property type="term" value="C:cytoplasm"/>
    <property type="evidence" value="ECO:0007669"/>
    <property type="project" value="TreeGrafter"/>
</dbReference>
<feature type="compositionally biased region" description="Acidic residues" evidence="1">
    <location>
        <begin position="670"/>
        <end position="684"/>
    </location>
</feature>
<accession>A0A1J8QIX5</accession>
<name>A0A1J8QIX5_9AGAM</name>
<dbReference type="PANTHER" id="PTHR12894:SF27">
    <property type="entry name" value="TRANSFORMING GROWTH FACTOR-BETA RECEPTOR-ASSOCIATED PROTEIN 1"/>
    <property type="match status" value="1"/>
</dbReference>
<dbReference type="GO" id="GO:0034058">
    <property type="term" value="P:endosomal vesicle fusion"/>
    <property type="evidence" value="ECO:0007669"/>
    <property type="project" value="TreeGrafter"/>
</dbReference>
<dbReference type="GO" id="GO:0016020">
    <property type="term" value="C:membrane"/>
    <property type="evidence" value="ECO:0007669"/>
    <property type="project" value="TreeGrafter"/>
</dbReference>
<dbReference type="STRING" id="180088.A0A1J8QIX5"/>
<sequence length="724" mass="79531">MRHGSFSRSSILVYAQDTIHSLVQSTIIAQVEALLESNSVEDATNLADNFASGQANLDEAETLQYLHQAIAFALFSQTRFVEAAPHFLSGALDPRVLVSYFPELSGPLFTDGEEAEVYDGIAKRMPREANVDDLIAANLVRNYSPHLSPSTREAPAAQEIRRILREEATVMIKSVLQGFKGKGKQKQQEVTDTALAILFARSGDTTSLLAHLENTNSASLAAVEPILLDVGEVGALCALLRARGDEGRVLEIWQGLVEGRYRDPSVSDPLSNMFTLLESKQGKDRAVLRKWGVWLTIRDPERGLRVRLRRYELSATEHSAVASHVDQEVHQRKRPRGGPYSSFGVAAVTSRCSKEILGVVSHCEEARCMLHVSFAPSFMTYAYHGADKDVELHEQLVQACVDELLECLQDESTLKLWRAKSASYTSQSSQRYTPLPPSTQLQRPQSSFITYFASTTPDSPSKHARLKALFALQALSGYNVEMVKSQIVDKGFEKVLGLEVALLDGKMGMHRMALRALALTLRDPVSAETYARTGGIVVPSKAVEACGMGEWAALFSAKGGPGVLEREKSAEGKGELVRMLLEVYMEDGEPQQTARLLNSQASNLDVADVIPLVPPDWPLSSLSSFLTHSFRRTLHAKHEGQIIKAICAGQNSEVFERSYLVFQEQGAIIEEADEDEDDDGEPESFDEKGDLAEKIALHLQSQQRSVNVADVHPGVSDGGEVDAR</sequence>